<sequence length="424" mass="47473">MQKKRTQQSALAISLLLLMVSSVSTVYADGFYTIIGPDGRPMVVPMKIGKKEVEPRKQQQDAHAEKASQPIITKTNTVESVIVPIEQKREVESPKQLETKQSQKNRVKKVLIEPKVPELKIEPKVIEQAADSSKTMKLVNNKDFEAKSLAPTKKISETQVSSNSLPTEIPTIEKTPTFVEKIPLTNSVSNSSDEANSTIGFNKVDGVDYVNNEYLENQEFNLDGKKRFYTMPDGTGRMETIERKKGVSRSVLDKLLNRSQQSIAPIALSGTYIRLSSDDLKSAFENDRCFLDSYKKSIKTLTLKKDIGLWPRKPLKEKFEYDLVKLDPSIQYMQIDSYSSNNEKPVYYWPLVVFLDEKGCIEEGVSGFKNSKTAATVLQHSGIQGVIKVPVGAHYMMMTPLASAVDVSEQELSNQGQIKISVLQ</sequence>
<dbReference type="PATRIC" id="fig|1217703.3.peg.3155"/>
<dbReference type="RefSeq" id="WP_005191384.1">
    <property type="nucleotide sequence ID" value="NZ_KB850050.1"/>
</dbReference>
<keyword evidence="1" id="KW-0732">Signal</keyword>
<evidence type="ECO:0000256" key="1">
    <source>
        <dbReference type="SAM" id="SignalP"/>
    </source>
</evidence>
<comment type="caution">
    <text evidence="3">The sequence shown here is derived from an EMBL/GenBank/DDBJ whole genome shotgun (WGS) entry which is preliminary data.</text>
</comment>
<gene>
    <name evidence="3" type="ORF">F904_03245</name>
</gene>
<dbReference type="OrthoDB" id="6711556at2"/>
<feature type="domain" description="FilE C-terminal" evidence="2">
    <location>
        <begin position="259"/>
        <end position="424"/>
    </location>
</feature>
<reference evidence="3 4" key="1">
    <citation type="submission" date="2013-02" db="EMBL/GenBank/DDBJ databases">
        <title>The Genome Sequence of Acinetobacter sp. ANC 4105.</title>
        <authorList>
            <consortium name="The Broad Institute Genome Sequencing Platform"/>
            <consortium name="The Broad Institute Genome Sequencing Center for Infectious Disease"/>
            <person name="Cerqueira G."/>
            <person name="Feldgarden M."/>
            <person name="Courvalin P."/>
            <person name="Perichon B."/>
            <person name="Grillot-Courvalin C."/>
            <person name="Clermont D."/>
            <person name="Rocha E."/>
            <person name="Yoon E.-J."/>
            <person name="Nemec A."/>
            <person name="Walker B."/>
            <person name="Young S.K."/>
            <person name="Zeng Q."/>
            <person name="Gargeya S."/>
            <person name="Fitzgerald M."/>
            <person name="Haas B."/>
            <person name="Abouelleil A."/>
            <person name="Alvarado L."/>
            <person name="Arachchi H.M."/>
            <person name="Berlin A.M."/>
            <person name="Chapman S.B."/>
            <person name="Dewar J."/>
            <person name="Goldberg J."/>
            <person name="Griggs A."/>
            <person name="Gujja S."/>
            <person name="Hansen M."/>
            <person name="Howarth C."/>
            <person name="Imamovic A."/>
            <person name="Larimer J."/>
            <person name="McCowan C."/>
            <person name="Murphy C."/>
            <person name="Neiman D."/>
            <person name="Pearson M."/>
            <person name="Priest M."/>
            <person name="Roberts A."/>
            <person name="Saif S."/>
            <person name="Shea T."/>
            <person name="Sisk P."/>
            <person name="Sykes S."/>
            <person name="Wortman J."/>
            <person name="Nusbaum C."/>
            <person name="Birren B."/>
        </authorList>
    </citation>
    <scope>NUCLEOTIDE SEQUENCE [LARGE SCALE GENOMIC DNA]</scope>
    <source>
        <strain evidence="3 4">ANC 4105</strain>
    </source>
</reference>
<dbReference type="NCBIfam" id="NF033645">
    <property type="entry name" value="pilus_FilE"/>
    <property type="match status" value="1"/>
</dbReference>
<proteinExistence type="predicted"/>
<organism evidence="3 4">
    <name type="scientific">Acinetobacter dispersus</name>
    <dbReference type="NCBI Taxonomy" id="70348"/>
    <lineage>
        <taxon>Bacteria</taxon>
        <taxon>Pseudomonadati</taxon>
        <taxon>Pseudomonadota</taxon>
        <taxon>Gammaproteobacteria</taxon>
        <taxon>Moraxellales</taxon>
        <taxon>Moraxellaceae</taxon>
        <taxon>Acinetobacter</taxon>
    </lineage>
</organism>
<feature type="signal peptide" evidence="1">
    <location>
        <begin position="1"/>
        <end position="28"/>
    </location>
</feature>
<evidence type="ECO:0000313" key="4">
    <source>
        <dbReference type="Proteomes" id="UP000013261"/>
    </source>
</evidence>
<dbReference type="InterPro" id="IPR049782">
    <property type="entry name" value="FilE-like"/>
</dbReference>
<dbReference type="EMBL" id="APRL01000013">
    <property type="protein sequence ID" value="ENW93294.1"/>
    <property type="molecule type" value="Genomic_DNA"/>
</dbReference>
<keyword evidence="4" id="KW-1185">Reference proteome</keyword>
<dbReference type="Proteomes" id="UP000013261">
    <property type="component" value="Unassembled WGS sequence"/>
</dbReference>
<protein>
    <recommendedName>
        <fullName evidence="2">FilE C-terminal domain-containing protein</fullName>
    </recommendedName>
</protein>
<accession>N9MTN0</accession>
<dbReference type="InterPro" id="IPR055226">
    <property type="entry name" value="FilE_C"/>
</dbReference>
<dbReference type="eggNOG" id="ENOG5033TW3">
    <property type="taxonomic scope" value="Bacteria"/>
</dbReference>
<name>N9MTN0_9GAMM</name>
<dbReference type="AlphaFoldDB" id="N9MTN0"/>
<evidence type="ECO:0000313" key="3">
    <source>
        <dbReference type="EMBL" id="ENW93294.1"/>
    </source>
</evidence>
<evidence type="ECO:0000259" key="2">
    <source>
        <dbReference type="Pfam" id="PF22881"/>
    </source>
</evidence>
<dbReference type="HOGENOM" id="CLU_044038_1_0_6"/>
<dbReference type="Pfam" id="PF22881">
    <property type="entry name" value="FilE_C"/>
    <property type="match status" value="1"/>
</dbReference>
<feature type="chain" id="PRO_5004147078" description="FilE C-terminal domain-containing protein" evidence="1">
    <location>
        <begin position="29"/>
        <end position="424"/>
    </location>
</feature>